<reference evidence="1" key="1">
    <citation type="submission" date="2023-02" db="EMBL/GenBank/DDBJ databases">
        <title>Colletotrichum kahawae CIFC_Que2 genome sequencing and assembly.</title>
        <authorList>
            <person name="Baroncelli R."/>
        </authorList>
    </citation>
    <scope>NUCLEOTIDE SEQUENCE</scope>
    <source>
        <strain evidence="1">CIFC_Que2</strain>
    </source>
</reference>
<protein>
    <submittedName>
        <fullName evidence="1">Uncharacterized protein</fullName>
    </submittedName>
</protein>
<organism evidence="1 2">
    <name type="scientific">Colletotrichum kahawae</name>
    <name type="common">Coffee berry disease fungus</name>
    <dbReference type="NCBI Taxonomy" id="34407"/>
    <lineage>
        <taxon>Eukaryota</taxon>
        <taxon>Fungi</taxon>
        <taxon>Dikarya</taxon>
        <taxon>Ascomycota</taxon>
        <taxon>Pezizomycotina</taxon>
        <taxon>Sordariomycetes</taxon>
        <taxon>Hypocreomycetidae</taxon>
        <taxon>Glomerellales</taxon>
        <taxon>Glomerellaceae</taxon>
        <taxon>Colletotrichum</taxon>
        <taxon>Colletotrichum gloeosporioides species complex</taxon>
    </lineage>
</organism>
<dbReference type="Proteomes" id="UP001281614">
    <property type="component" value="Unassembled WGS sequence"/>
</dbReference>
<keyword evidence="2" id="KW-1185">Reference proteome</keyword>
<sequence>MSNDNPFPLYDGMERSLSRHVKDCLMAYAGTDYPTRSHPKELYALIKTFFCPSPSQMDMHISKLATRPISDFESIKQFTSFAKLVKIAANRDSTMENQRLTELLETAIEVEDPAQLPTEDFVNCIAQWNRLIAILEE</sequence>
<accession>A0AAD9Y4K6</accession>
<gene>
    <name evidence="1" type="ORF">CKAH01_07337</name>
</gene>
<proteinExistence type="predicted"/>
<evidence type="ECO:0000313" key="1">
    <source>
        <dbReference type="EMBL" id="KAK2739387.1"/>
    </source>
</evidence>
<dbReference type="AlphaFoldDB" id="A0AAD9Y4K6"/>
<dbReference type="EMBL" id="VYYT01000367">
    <property type="protein sequence ID" value="KAK2739387.1"/>
    <property type="molecule type" value="Genomic_DNA"/>
</dbReference>
<evidence type="ECO:0000313" key="2">
    <source>
        <dbReference type="Proteomes" id="UP001281614"/>
    </source>
</evidence>
<comment type="caution">
    <text evidence="1">The sequence shown here is derived from an EMBL/GenBank/DDBJ whole genome shotgun (WGS) entry which is preliminary data.</text>
</comment>
<name>A0AAD9Y4K6_COLKA</name>